<dbReference type="InterPro" id="IPR002893">
    <property type="entry name" value="Znf_MYND"/>
</dbReference>
<name>A0AAD7JJJ7_9AGAR</name>
<dbReference type="AlphaFoldDB" id="A0AAD7JJJ7"/>
<keyword evidence="1" id="KW-0479">Metal-binding</keyword>
<organism evidence="6 7">
    <name type="scientific">Mycena metata</name>
    <dbReference type="NCBI Taxonomy" id="1033252"/>
    <lineage>
        <taxon>Eukaryota</taxon>
        <taxon>Fungi</taxon>
        <taxon>Dikarya</taxon>
        <taxon>Basidiomycota</taxon>
        <taxon>Agaricomycotina</taxon>
        <taxon>Agaricomycetes</taxon>
        <taxon>Agaricomycetidae</taxon>
        <taxon>Agaricales</taxon>
        <taxon>Marasmiineae</taxon>
        <taxon>Mycenaceae</taxon>
        <taxon>Mycena</taxon>
    </lineage>
</organism>
<evidence type="ECO:0000256" key="4">
    <source>
        <dbReference type="PROSITE-ProRule" id="PRU00134"/>
    </source>
</evidence>
<protein>
    <recommendedName>
        <fullName evidence="5">MYND-type domain-containing protein</fullName>
    </recommendedName>
</protein>
<dbReference type="Gene3D" id="6.10.140.2220">
    <property type="match status" value="1"/>
</dbReference>
<feature type="domain" description="MYND-type" evidence="5">
    <location>
        <begin position="281"/>
        <end position="322"/>
    </location>
</feature>
<gene>
    <name evidence="6" type="ORF">B0H16DRAFT_387851</name>
</gene>
<keyword evidence="7" id="KW-1185">Reference proteome</keyword>
<dbReference type="EMBL" id="JARKIB010000024">
    <property type="protein sequence ID" value="KAJ7766194.1"/>
    <property type="molecule type" value="Genomic_DNA"/>
</dbReference>
<dbReference type="GO" id="GO:0008270">
    <property type="term" value="F:zinc ion binding"/>
    <property type="evidence" value="ECO:0007669"/>
    <property type="project" value="UniProtKB-KW"/>
</dbReference>
<evidence type="ECO:0000256" key="1">
    <source>
        <dbReference type="ARBA" id="ARBA00022723"/>
    </source>
</evidence>
<proteinExistence type="predicted"/>
<evidence type="ECO:0000256" key="3">
    <source>
        <dbReference type="ARBA" id="ARBA00022833"/>
    </source>
</evidence>
<evidence type="ECO:0000313" key="6">
    <source>
        <dbReference type="EMBL" id="KAJ7766194.1"/>
    </source>
</evidence>
<sequence length="368" mass="41338">MPIKPTLRLTHPFGSGAQVEPSTPPPDKHIDREGWNAYYERGVAAKYACISPKYPMFEDSPSHEKYWKACGPIADLKQHNDYSGKMLMHEEGILIAVAIENLYDGNFAAEWKGPAADKKKELVVEGVYRAVCAAPRDLTRMTCPELTVKGLSGDGKYSLIKMLERIIAHDPAGNLRVKTMYLFSNPQVDHEMSFTDKAPDLLKTFIQSLILARNWLIVKTLVGILEAYRDEPATIHPNVRMGPSRSGRNKTDCIIDKADRQGPYHPSQFNNPPKKEVPPACAGCLTVVADRSALKKCARCQHRWYCSRGCQKKDWPSHKKICGSDSFRLHVAFASRRRSRRIHRMSCCSGRVRPQPSAVASDFVSQQS</sequence>
<keyword evidence="2 4" id="KW-0863">Zinc-finger</keyword>
<dbReference type="Pfam" id="PF01753">
    <property type="entry name" value="zf-MYND"/>
    <property type="match status" value="1"/>
</dbReference>
<evidence type="ECO:0000259" key="5">
    <source>
        <dbReference type="PROSITE" id="PS50865"/>
    </source>
</evidence>
<dbReference type="PROSITE" id="PS01360">
    <property type="entry name" value="ZF_MYND_1"/>
    <property type="match status" value="1"/>
</dbReference>
<dbReference type="SUPFAM" id="SSF144232">
    <property type="entry name" value="HIT/MYND zinc finger-like"/>
    <property type="match status" value="1"/>
</dbReference>
<dbReference type="PROSITE" id="PS50865">
    <property type="entry name" value="ZF_MYND_2"/>
    <property type="match status" value="1"/>
</dbReference>
<reference evidence="6" key="1">
    <citation type="submission" date="2023-03" db="EMBL/GenBank/DDBJ databases">
        <title>Massive genome expansion in bonnet fungi (Mycena s.s.) driven by repeated elements and novel gene families across ecological guilds.</title>
        <authorList>
            <consortium name="Lawrence Berkeley National Laboratory"/>
            <person name="Harder C.B."/>
            <person name="Miyauchi S."/>
            <person name="Viragh M."/>
            <person name="Kuo A."/>
            <person name="Thoen E."/>
            <person name="Andreopoulos B."/>
            <person name="Lu D."/>
            <person name="Skrede I."/>
            <person name="Drula E."/>
            <person name="Henrissat B."/>
            <person name="Morin E."/>
            <person name="Kohler A."/>
            <person name="Barry K."/>
            <person name="LaButti K."/>
            <person name="Morin E."/>
            <person name="Salamov A."/>
            <person name="Lipzen A."/>
            <person name="Mereny Z."/>
            <person name="Hegedus B."/>
            <person name="Baldrian P."/>
            <person name="Stursova M."/>
            <person name="Weitz H."/>
            <person name="Taylor A."/>
            <person name="Grigoriev I.V."/>
            <person name="Nagy L.G."/>
            <person name="Martin F."/>
            <person name="Kauserud H."/>
        </authorList>
    </citation>
    <scope>NUCLEOTIDE SEQUENCE</scope>
    <source>
        <strain evidence="6">CBHHK182m</strain>
    </source>
</reference>
<evidence type="ECO:0000313" key="7">
    <source>
        <dbReference type="Proteomes" id="UP001215598"/>
    </source>
</evidence>
<evidence type="ECO:0000256" key="2">
    <source>
        <dbReference type="ARBA" id="ARBA00022771"/>
    </source>
</evidence>
<dbReference type="Proteomes" id="UP001215598">
    <property type="component" value="Unassembled WGS sequence"/>
</dbReference>
<accession>A0AAD7JJJ7</accession>
<keyword evidence="3" id="KW-0862">Zinc</keyword>
<comment type="caution">
    <text evidence="6">The sequence shown here is derived from an EMBL/GenBank/DDBJ whole genome shotgun (WGS) entry which is preliminary data.</text>
</comment>